<dbReference type="InterPro" id="IPR015424">
    <property type="entry name" value="PyrdxlP-dep_Trfase"/>
</dbReference>
<dbReference type="EC" id="2.6.1.9" evidence="11"/>
<keyword evidence="5 11" id="KW-0032">Aminotransferase</keyword>
<dbReference type="Proteomes" id="UP000249081">
    <property type="component" value="Unassembled WGS sequence"/>
</dbReference>
<dbReference type="Gene3D" id="3.40.640.10">
    <property type="entry name" value="Type I PLP-dependent aspartate aminotransferase-like (Major domain)"/>
    <property type="match status" value="1"/>
</dbReference>
<evidence type="ECO:0000256" key="1">
    <source>
        <dbReference type="ARBA" id="ARBA00001933"/>
    </source>
</evidence>
<dbReference type="PANTHER" id="PTHR43643:SF6">
    <property type="entry name" value="HISTIDINOL-PHOSPHATE AMINOTRANSFERASE"/>
    <property type="match status" value="1"/>
</dbReference>
<evidence type="ECO:0000256" key="11">
    <source>
        <dbReference type="HAMAP-Rule" id="MF_01023"/>
    </source>
</evidence>
<reference evidence="13 14" key="2">
    <citation type="submission" date="2018-06" db="EMBL/GenBank/DDBJ databases">
        <title>Metagenomic assembly of (sub)arctic Cyanobacteria and their associated microbiome from non-axenic cultures.</title>
        <authorList>
            <person name="Baurain D."/>
        </authorList>
    </citation>
    <scope>NUCLEOTIDE SEQUENCE [LARGE SCALE GENOMIC DNA]</scope>
    <source>
        <strain evidence="13">ULC041bin1</strain>
    </source>
</reference>
<feature type="modified residue" description="N6-(pyridoxal phosphate)lysine" evidence="11">
    <location>
        <position position="238"/>
    </location>
</feature>
<dbReference type="GO" id="GO:0004400">
    <property type="term" value="F:histidinol-phosphate transaminase activity"/>
    <property type="evidence" value="ECO:0007669"/>
    <property type="project" value="UniProtKB-UniRule"/>
</dbReference>
<sequence length="378" mass="41062">MSLPFLRSAVVGLTAYTPHLEPADDPSSASLDILDTNECPYDLPEALKEKLAWQLHHGIAANRYPDGGHGALKSAIAQYVTESVTESAEGATFDADHISVGNGSDELIRSLLIVTCVGGEGSVLVANPTFSMYGILARTLGVPVVTVGRSEETFEVDLAAAQQAIAQPQAAPVRVVFMVHPNSPTANALTAAEVLWLKSLPPEILVVVDEAYFEFSQQTTVAEVLTRPNWVVMRTFSKAFRLAAYRVGYTVANLELTQALEKVRLPYNLPSLTQAAAQLALAHRAELLAVVPEIQQQRRELAGAIAQHTPLHLWPSDANFLYGRPLVPSGQPLNTELERWFNGLRRQGTLVRHTGGGLRITIGTPAENQRTLTHMQQL</sequence>
<dbReference type="CDD" id="cd00609">
    <property type="entry name" value="AAT_like"/>
    <property type="match status" value="1"/>
</dbReference>
<keyword evidence="8 11" id="KW-0663">Pyridoxal phosphate</keyword>
<keyword evidence="6 11" id="KW-0028">Amino-acid biosynthesis</keyword>
<dbReference type="UniPathway" id="UPA00031">
    <property type="reaction ID" value="UER00012"/>
</dbReference>
<evidence type="ECO:0000256" key="5">
    <source>
        <dbReference type="ARBA" id="ARBA00022576"/>
    </source>
</evidence>
<evidence type="ECO:0000256" key="10">
    <source>
        <dbReference type="ARBA" id="ARBA00047481"/>
    </source>
</evidence>
<gene>
    <name evidence="11" type="primary">hisC</name>
    <name evidence="13" type="ORF">DCF17_09990</name>
</gene>
<dbReference type="InterPro" id="IPR004839">
    <property type="entry name" value="Aminotransferase_I/II_large"/>
</dbReference>
<evidence type="ECO:0000313" key="14">
    <source>
        <dbReference type="Proteomes" id="UP000249081"/>
    </source>
</evidence>
<dbReference type="InterPro" id="IPR015421">
    <property type="entry name" value="PyrdxlP-dep_Trfase_major"/>
</dbReference>
<dbReference type="HAMAP" id="MF_01023">
    <property type="entry name" value="HisC_aminotrans_2"/>
    <property type="match status" value="1"/>
</dbReference>
<dbReference type="Gene3D" id="3.90.1150.10">
    <property type="entry name" value="Aspartate Aminotransferase, domain 1"/>
    <property type="match status" value="1"/>
</dbReference>
<evidence type="ECO:0000256" key="2">
    <source>
        <dbReference type="ARBA" id="ARBA00005011"/>
    </source>
</evidence>
<evidence type="ECO:0000259" key="12">
    <source>
        <dbReference type="Pfam" id="PF00155"/>
    </source>
</evidence>
<protein>
    <recommendedName>
        <fullName evidence="11">Histidinol-phosphate aminotransferase</fullName>
        <ecNumber evidence="11">2.6.1.9</ecNumber>
    </recommendedName>
    <alternativeName>
        <fullName evidence="11">Imidazole acetol-phosphate transaminase</fullName>
    </alternativeName>
</protein>
<keyword evidence="7 11" id="KW-0808">Transferase</keyword>
<comment type="cofactor">
    <cofactor evidence="1 11">
        <name>pyridoxal 5'-phosphate</name>
        <dbReference type="ChEBI" id="CHEBI:597326"/>
    </cofactor>
</comment>
<evidence type="ECO:0000256" key="7">
    <source>
        <dbReference type="ARBA" id="ARBA00022679"/>
    </source>
</evidence>
<proteinExistence type="inferred from homology"/>
<feature type="domain" description="Aminotransferase class I/classII large" evidence="12">
    <location>
        <begin position="34"/>
        <end position="373"/>
    </location>
</feature>
<evidence type="ECO:0000256" key="8">
    <source>
        <dbReference type="ARBA" id="ARBA00022898"/>
    </source>
</evidence>
<dbReference type="InterPro" id="IPR015422">
    <property type="entry name" value="PyrdxlP-dep_Trfase_small"/>
</dbReference>
<evidence type="ECO:0000256" key="6">
    <source>
        <dbReference type="ARBA" id="ARBA00022605"/>
    </source>
</evidence>
<dbReference type="AlphaFoldDB" id="A0A2W4Y4D1"/>
<evidence type="ECO:0000256" key="3">
    <source>
        <dbReference type="ARBA" id="ARBA00007970"/>
    </source>
</evidence>
<comment type="caution">
    <text evidence="13">The sequence shown here is derived from an EMBL/GenBank/DDBJ whole genome shotgun (WGS) entry which is preliminary data.</text>
</comment>
<evidence type="ECO:0000313" key="13">
    <source>
        <dbReference type="EMBL" id="PZO41855.1"/>
    </source>
</evidence>
<dbReference type="SUPFAM" id="SSF53383">
    <property type="entry name" value="PLP-dependent transferases"/>
    <property type="match status" value="1"/>
</dbReference>
<evidence type="ECO:0000256" key="4">
    <source>
        <dbReference type="ARBA" id="ARBA00011738"/>
    </source>
</evidence>
<dbReference type="EMBL" id="QBMN01000057">
    <property type="protein sequence ID" value="PZO41855.1"/>
    <property type="molecule type" value="Genomic_DNA"/>
</dbReference>
<dbReference type="Pfam" id="PF00155">
    <property type="entry name" value="Aminotran_1_2"/>
    <property type="match status" value="1"/>
</dbReference>
<comment type="pathway">
    <text evidence="2 11">Amino-acid biosynthesis; L-histidine biosynthesis; L-histidine from 5-phospho-alpha-D-ribose 1-diphosphate: step 7/9.</text>
</comment>
<dbReference type="GO" id="GO:0000105">
    <property type="term" value="P:L-histidine biosynthetic process"/>
    <property type="evidence" value="ECO:0007669"/>
    <property type="project" value="UniProtKB-UniRule"/>
</dbReference>
<accession>A0A2W4Y4D1</accession>
<keyword evidence="9 11" id="KW-0368">Histidine biosynthesis</keyword>
<dbReference type="GO" id="GO:0030170">
    <property type="term" value="F:pyridoxal phosphate binding"/>
    <property type="evidence" value="ECO:0007669"/>
    <property type="project" value="InterPro"/>
</dbReference>
<comment type="similarity">
    <text evidence="3 11">Belongs to the class-II pyridoxal-phosphate-dependent aminotransferase family. Histidinol-phosphate aminotransferase subfamily.</text>
</comment>
<dbReference type="InterPro" id="IPR005861">
    <property type="entry name" value="HisP_aminotrans"/>
</dbReference>
<name>A0A2W4Y4D1_9CYAN</name>
<reference evidence="14" key="1">
    <citation type="submission" date="2018-04" db="EMBL/GenBank/DDBJ databases">
        <authorList>
            <person name="Cornet L."/>
        </authorList>
    </citation>
    <scope>NUCLEOTIDE SEQUENCE [LARGE SCALE GENOMIC DNA]</scope>
</reference>
<dbReference type="PANTHER" id="PTHR43643">
    <property type="entry name" value="HISTIDINOL-PHOSPHATE AMINOTRANSFERASE 2"/>
    <property type="match status" value="1"/>
</dbReference>
<dbReference type="InterPro" id="IPR050106">
    <property type="entry name" value="HistidinolP_aminotransfase"/>
</dbReference>
<evidence type="ECO:0000256" key="9">
    <source>
        <dbReference type="ARBA" id="ARBA00023102"/>
    </source>
</evidence>
<organism evidence="13 14">
    <name type="scientific">Shackletoniella antarctica</name>
    <dbReference type="NCBI Taxonomy" id="268115"/>
    <lineage>
        <taxon>Bacteria</taxon>
        <taxon>Bacillati</taxon>
        <taxon>Cyanobacteriota</taxon>
        <taxon>Cyanophyceae</taxon>
        <taxon>Oculatellales</taxon>
        <taxon>Oculatellaceae</taxon>
        <taxon>Shackletoniella</taxon>
    </lineage>
</organism>
<comment type="subunit">
    <text evidence="4 11">Homodimer.</text>
</comment>
<dbReference type="NCBIfam" id="NF002726">
    <property type="entry name" value="PRK02610.1"/>
    <property type="match status" value="1"/>
</dbReference>
<comment type="catalytic activity">
    <reaction evidence="10 11">
        <text>L-histidinol phosphate + 2-oxoglutarate = 3-(imidazol-4-yl)-2-oxopropyl phosphate + L-glutamate</text>
        <dbReference type="Rhea" id="RHEA:23744"/>
        <dbReference type="ChEBI" id="CHEBI:16810"/>
        <dbReference type="ChEBI" id="CHEBI:29985"/>
        <dbReference type="ChEBI" id="CHEBI:57766"/>
        <dbReference type="ChEBI" id="CHEBI:57980"/>
        <dbReference type="EC" id="2.6.1.9"/>
    </reaction>
</comment>